<protein>
    <recommendedName>
        <fullName evidence="8">AlgX/AlgJ SGNH hydrolase-like domain-containing protein</fullName>
    </recommendedName>
</protein>
<keyword evidence="5" id="KW-0574">Periplasm</keyword>
<dbReference type="Proteomes" id="UP000060487">
    <property type="component" value="Unassembled WGS sequence"/>
</dbReference>
<proteinExistence type="predicted"/>
<gene>
    <name evidence="9" type="ORF">ASN18_2379</name>
</gene>
<dbReference type="InterPro" id="IPR031811">
    <property type="entry name" value="ALGX/ALGJ_SGNH-like"/>
</dbReference>
<keyword evidence="7" id="KW-0472">Membrane</keyword>
<evidence type="ECO:0000259" key="8">
    <source>
        <dbReference type="Pfam" id="PF16822"/>
    </source>
</evidence>
<evidence type="ECO:0000256" key="1">
    <source>
        <dbReference type="ARBA" id="ARBA00004418"/>
    </source>
</evidence>
<dbReference type="EMBL" id="LNQR01000083">
    <property type="protein sequence ID" value="KWT82790.1"/>
    <property type="molecule type" value="Genomic_DNA"/>
</dbReference>
<dbReference type="Pfam" id="PF16822">
    <property type="entry name" value="ALGX"/>
    <property type="match status" value="1"/>
</dbReference>
<evidence type="ECO:0000256" key="5">
    <source>
        <dbReference type="ARBA" id="ARBA00022764"/>
    </source>
</evidence>
<evidence type="ECO:0000313" key="10">
    <source>
        <dbReference type="Proteomes" id="UP000060487"/>
    </source>
</evidence>
<sequence length="589" mass="67820">MIVDNNSWAKFKISVTRYFCNALVLKLLIVLIAAASAFSFFEKLSSYLIIRVFIEMTSSANITPKIYFHDENGKISDDNSVSASLNATDGFKIVKFKIPKNVQKITALSLLLGEGEGVVAIKSIRMKTLFKEYKWSPEEIYRDFTPNENIVRRQVTEGALFVYSINYPPYLTNWHIAGAFDNLVRSMDKRLLTTVSVIIFTVLCLVVLMFVRFPKIELYCNANVFTSLVFVIFISLPILSTFLAITYPVNISEQRSLASNPKLSIKNLAKFPAQYTQYFEDNFGFRDMFIRWNNRFKVTVLKTSPIPHQVAFGHDGWLYMTAIDTIEDYRGNAPFKKEELIKIKGTLLARQRWLRERGIDYYLLVPPNKETIYPEYLPEFINKVSSTTKLDQLITLLDNTTFKIIDLRDSILEAKNNGRLYFKTDTHWNSFGAFMGYQKIINALGKDYPQLVPKAISDFKVTAGARGAGDLYRLISVADLFTDDEVIFTPVTPFKSKDAAPGNYVHTYRTPTNPLIVREVDDGRLPKVVVFRDSFFMHPLDFFAEHFRRSVYVWTMTFDTDIIEKEHPDIVITEIVERNLYTLKDANRP</sequence>
<evidence type="ECO:0000313" key="9">
    <source>
        <dbReference type="EMBL" id="KWT82790.1"/>
    </source>
</evidence>
<feature type="transmembrane region" description="Helical" evidence="7">
    <location>
        <begin position="191"/>
        <end position="213"/>
    </location>
</feature>
<feature type="transmembrane region" description="Helical" evidence="7">
    <location>
        <begin position="225"/>
        <end position="247"/>
    </location>
</feature>
<evidence type="ECO:0000256" key="4">
    <source>
        <dbReference type="ARBA" id="ARBA00022729"/>
    </source>
</evidence>
<evidence type="ECO:0000256" key="6">
    <source>
        <dbReference type="ARBA" id="ARBA00022841"/>
    </source>
</evidence>
<keyword evidence="3" id="KW-0808">Transferase</keyword>
<evidence type="ECO:0000256" key="7">
    <source>
        <dbReference type="SAM" id="Phobius"/>
    </source>
</evidence>
<reference evidence="9 10" key="1">
    <citation type="submission" date="2015-11" db="EMBL/GenBank/DDBJ databases">
        <authorList>
            <person name="Lin W."/>
        </authorList>
    </citation>
    <scope>NUCLEOTIDE SEQUENCE [LARGE SCALE GENOMIC DNA]</scope>
    <source>
        <strain evidence="9 10">HCH-1</strain>
    </source>
</reference>
<evidence type="ECO:0000256" key="2">
    <source>
        <dbReference type="ARBA" id="ARBA00005182"/>
    </source>
</evidence>
<dbReference type="RefSeq" id="WP_085052979.1">
    <property type="nucleotide sequence ID" value="NZ_LNQR01000083.1"/>
</dbReference>
<comment type="pathway">
    <text evidence="2">Glycan biosynthesis; alginate biosynthesis.</text>
</comment>
<feature type="transmembrane region" description="Helical" evidence="7">
    <location>
        <begin position="15"/>
        <end position="41"/>
    </location>
</feature>
<accession>A0ABR5SEN1</accession>
<evidence type="ECO:0000256" key="3">
    <source>
        <dbReference type="ARBA" id="ARBA00022679"/>
    </source>
</evidence>
<comment type="subcellular location">
    <subcellularLocation>
        <location evidence="1">Periplasm</location>
    </subcellularLocation>
</comment>
<keyword evidence="7" id="KW-0812">Transmembrane</keyword>
<feature type="domain" description="AlgX/AlgJ SGNH hydrolase-like" evidence="8">
    <location>
        <begin position="310"/>
        <end position="480"/>
    </location>
</feature>
<comment type="caution">
    <text evidence="9">The sequence shown here is derived from an EMBL/GenBank/DDBJ whole genome shotgun (WGS) entry which is preliminary data.</text>
</comment>
<keyword evidence="4" id="KW-0732">Signal</keyword>
<keyword evidence="7" id="KW-1133">Transmembrane helix</keyword>
<dbReference type="CDD" id="cd14440">
    <property type="entry name" value="AlgX_N_like_3"/>
    <property type="match status" value="1"/>
</dbReference>
<keyword evidence="6" id="KW-0016">Alginate biosynthesis</keyword>
<organism evidence="9 10">
    <name type="scientific">Candidatus Magnetominusculus xianensis</name>
    <dbReference type="NCBI Taxonomy" id="1748249"/>
    <lineage>
        <taxon>Bacteria</taxon>
        <taxon>Pseudomonadati</taxon>
        <taxon>Nitrospirota</taxon>
        <taxon>Nitrospiria</taxon>
        <taxon>Nitrospirales</taxon>
        <taxon>Nitrospiraceae</taxon>
        <taxon>Candidatus Magnetominusculus</taxon>
    </lineage>
</organism>
<keyword evidence="10" id="KW-1185">Reference proteome</keyword>
<name>A0ABR5SEN1_9BACT</name>